<dbReference type="InterPro" id="IPR036640">
    <property type="entry name" value="ABC1_TM_sf"/>
</dbReference>
<dbReference type="InterPro" id="IPR003593">
    <property type="entry name" value="AAA+_ATPase"/>
</dbReference>
<gene>
    <name evidence="9" type="ORF">BEI59_23395</name>
</gene>
<dbReference type="PANTHER" id="PTHR43394:SF1">
    <property type="entry name" value="ATP-BINDING CASSETTE SUB-FAMILY B MEMBER 10, MITOCHONDRIAL"/>
    <property type="match status" value="1"/>
</dbReference>
<dbReference type="Gene3D" id="3.40.50.300">
    <property type="entry name" value="P-loop containing nucleotide triphosphate hydrolases"/>
    <property type="match status" value="1"/>
</dbReference>
<keyword evidence="5 7" id="KW-1133">Transmembrane helix</keyword>
<reference evidence="9 10" key="1">
    <citation type="submission" date="2016-08" db="EMBL/GenBank/DDBJ databases">
        <authorList>
            <person name="Seilhamer J.J."/>
        </authorList>
    </citation>
    <scope>NUCLEOTIDE SEQUENCE [LARGE SCALE GENOMIC DNA]</scope>
    <source>
        <strain evidence="9 10">NML150140-1</strain>
    </source>
</reference>
<dbReference type="SMART" id="SM00382">
    <property type="entry name" value="AAA"/>
    <property type="match status" value="1"/>
</dbReference>
<dbReference type="SUPFAM" id="SSF52540">
    <property type="entry name" value="P-loop containing nucleoside triphosphate hydrolases"/>
    <property type="match status" value="1"/>
</dbReference>
<dbReference type="PROSITE" id="PS50893">
    <property type="entry name" value="ABC_TRANSPORTER_2"/>
    <property type="match status" value="1"/>
</dbReference>
<dbReference type="EMBL" id="MEHA01000021">
    <property type="protein sequence ID" value="ODR47061.1"/>
    <property type="molecule type" value="Genomic_DNA"/>
</dbReference>
<feature type="domain" description="ABC transporter" evidence="8">
    <location>
        <begin position="188"/>
        <end position="427"/>
    </location>
</feature>
<dbReference type="AlphaFoldDB" id="A0A1E3UCF2"/>
<keyword evidence="6 7" id="KW-0472">Membrane</keyword>
<name>A0A1E3UCF2_9FIRM</name>
<organism evidence="9 10">
    <name type="scientific">Eisenbergiella tayi</name>
    <dbReference type="NCBI Taxonomy" id="1432052"/>
    <lineage>
        <taxon>Bacteria</taxon>
        <taxon>Bacillati</taxon>
        <taxon>Bacillota</taxon>
        <taxon>Clostridia</taxon>
        <taxon>Lachnospirales</taxon>
        <taxon>Lachnospiraceae</taxon>
        <taxon>Eisenbergiella</taxon>
    </lineage>
</organism>
<comment type="caution">
    <text evidence="9">The sequence shown here is derived from an EMBL/GenBank/DDBJ whole genome shotgun (WGS) entry which is preliminary data.</text>
</comment>
<dbReference type="InterPro" id="IPR027417">
    <property type="entry name" value="P-loop_NTPase"/>
</dbReference>
<dbReference type="PANTHER" id="PTHR43394">
    <property type="entry name" value="ATP-DEPENDENT PERMEASE MDL1, MITOCHONDRIAL"/>
    <property type="match status" value="1"/>
</dbReference>
<dbReference type="PROSITE" id="PS00211">
    <property type="entry name" value="ABC_TRANSPORTER_1"/>
    <property type="match status" value="1"/>
</dbReference>
<evidence type="ECO:0000256" key="7">
    <source>
        <dbReference type="SAM" id="Phobius"/>
    </source>
</evidence>
<keyword evidence="4" id="KW-0067">ATP-binding</keyword>
<feature type="transmembrane region" description="Helical" evidence="7">
    <location>
        <begin position="99"/>
        <end position="117"/>
    </location>
</feature>
<accession>A0A1E3UCF2</accession>
<proteinExistence type="predicted"/>
<dbReference type="InterPro" id="IPR003439">
    <property type="entry name" value="ABC_transporter-like_ATP-bd"/>
</dbReference>
<comment type="subcellular location">
    <subcellularLocation>
        <location evidence="1">Cell membrane</location>
        <topology evidence="1">Multi-pass membrane protein</topology>
    </subcellularLocation>
</comment>
<evidence type="ECO:0000259" key="8">
    <source>
        <dbReference type="PROSITE" id="PS50893"/>
    </source>
</evidence>
<keyword evidence="3" id="KW-0547">Nucleotide-binding</keyword>
<dbReference type="Pfam" id="PF00005">
    <property type="entry name" value="ABC_tran"/>
    <property type="match status" value="1"/>
</dbReference>
<feature type="transmembrane region" description="Helical" evidence="7">
    <location>
        <begin position="6"/>
        <end position="25"/>
    </location>
</feature>
<evidence type="ECO:0000256" key="4">
    <source>
        <dbReference type="ARBA" id="ARBA00022840"/>
    </source>
</evidence>
<dbReference type="Proteomes" id="UP000094271">
    <property type="component" value="Unassembled WGS sequence"/>
</dbReference>
<feature type="transmembrane region" description="Helical" evidence="7">
    <location>
        <begin position="123"/>
        <end position="145"/>
    </location>
</feature>
<dbReference type="Gene3D" id="1.20.1560.10">
    <property type="entry name" value="ABC transporter type 1, transmembrane domain"/>
    <property type="match status" value="1"/>
</dbReference>
<evidence type="ECO:0000256" key="1">
    <source>
        <dbReference type="ARBA" id="ARBA00004651"/>
    </source>
</evidence>
<evidence type="ECO:0000256" key="3">
    <source>
        <dbReference type="ARBA" id="ARBA00022741"/>
    </source>
</evidence>
<dbReference type="GO" id="GO:0015421">
    <property type="term" value="F:ABC-type oligopeptide transporter activity"/>
    <property type="evidence" value="ECO:0007669"/>
    <property type="project" value="TreeGrafter"/>
</dbReference>
<dbReference type="GO" id="GO:0016887">
    <property type="term" value="F:ATP hydrolysis activity"/>
    <property type="evidence" value="ECO:0007669"/>
    <property type="project" value="InterPro"/>
</dbReference>
<keyword evidence="2 7" id="KW-0812">Transmembrane</keyword>
<evidence type="ECO:0000313" key="9">
    <source>
        <dbReference type="EMBL" id="ODR47061.1"/>
    </source>
</evidence>
<evidence type="ECO:0000256" key="6">
    <source>
        <dbReference type="ARBA" id="ARBA00023136"/>
    </source>
</evidence>
<dbReference type="GO" id="GO:0005886">
    <property type="term" value="C:plasma membrane"/>
    <property type="evidence" value="ECO:0007669"/>
    <property type="project" value="UniProtKB-SubCell"/>
</dbReference>
<sequence length="441" mass="50298">MSSTFIGGIAILGISIPLFGLAFRTGHKNYEMEKRASNIKRKYDYLSDVLIDKKYAEERKLFSYSNSLSRQYEGLFNKSYRLESEIEIKKYFNMKSGSLVTILISLVIMTILLPAIAAGRMSIGVYIALVSAIFNLIQSMSWQLAGAMHEFARLKEYLKEFSVFMTLSEKEGASDIPSVDEKFSFESLEFKNVTFKYPGTENYVLKNCSFKLDNFKNYAFVGENGAGKTTITKLIIGLYDDYEGEILINGKSIREIEYARLKGMISVVFQDYARYFLTVKENIVFGNLSSVNDERVWEVLKECGLFDTVKSLNDDINTYLGKVYENSVDFSGGQWQKLAIARLLYSNSAINILDEPTASLDPIAEAKLYELFNSIKKERFTIYITHRLGAARIADEILVIGDGHIIEQGSHRKLMENEEGIYRKMYMNQRSWYVGACNAEQ</sequence>
<dbReference type="InterPro" id="IPR039421">
    <property type="entry name" value="Type_1_exporter"/>
</dbReference>
<evidence type="ECO:0000313" key="10">
    <source>
        <dbReference type="Proteomes" id="UP000094271"/>
    </source>
</evidence>
<dbReference type="InterPro" id="IPR017871">
    <property type="entry name" value="ABC_transporter-like_CS"/>
</dbReference>
<evidence type="ECO:0000256" key="2">
    <source>
        <dbReference type="ARBA" id="ARBA00022692"/>
    </source>
</evidence>
<protein>
    <recommendedName>
        <fullName evidence="8">ABC transporter domain-containing protein</fullName>
    </recommendedName>
</protein>
<dbReference type="GO" id="GO:0005524">
    <property type="term" value="F:ATP binding"/>
    <property type="evidence" value="ECO:0007669"/>
    <property type="project" value="UniProtKB-KW"/>
</dbReference>
<evidence type="ECO:0000256" key="5">
    <source>
        <dbReference type="ARBA" id="ARBA00022989"/>
    </source>
</evidence>